<gene>
    <name evidence="1" type="ORF">HF882_19450</name>
</gene>
<proteinExistence type="predicted"/>
<sequence>MAFSSNNEVVASELNKIQEGTLPEVSLPGNGVSINDTAEALAMAYRNESKAEIRLFNRGGAVCHIVEDSFGTKMLAALEPQRACSEFEQVARLVKRKSVKGGSPEDYTVEPTVCASGTAKQILCSRKFLDSISKINLVTNVPVILRGKNNECRIINSYGEASGIFPTGAPVENVPLDEAIRLLNLVVADFHYQSEGDKSRALAALLTPALVAGGISNARAPMMLLEADKSQSGKGFFSKILGAIYNETPVTVAQRERGTGGLDENFDAAVCSGRQIIVLDNLRGKLNSPQIEAFLTSERHMARMPYSPQVEVEPGHYFIMATSNNFELTVDMANRACIIRIFKQSKNYRFQSFPEGNILDHIKANQPRYLGAVFVVIREWVRLGSRRMSHAAHDFRDWCKVLDWIVQNILHGAPLMEGHREVQMVTIHPEVNWLKGLCNTIRDLDELDNPMTALDLAERCELAEVELPGAQGASWQDLDKKGHSQVCSQIGRRLASLYKKLGDDREVCIGNFSVTRERRRITYASGKSENAMCYSFSIA</sequence>
<evidence type="ECO:0000313" key="2">
    <source>
        <dbReference type="Proteomes" id="UP000576225"/>
    </source>
</evidence>
<name>A0A848AYN4_9BACT</name>
<dbReference type="EMBL" id="JABAEW010000058">
    <property type="protein sequence ID" value="NMD88764.1"/>
    <property type="molecule type" value="Genomic_DNA"/>
</dbReference>
<dbReference type="Proteomes" id="UP000576225">
    <property type="component" value="Unassembled WGS sequence"/>
</dbReference>
<dbReference type="AlphaFoldDB" id="A0A848AYN4"/>
<accession>A0A848AYN4</accession>
<protein>
    <submittedName>
        <fullName evidence="1">Uncharacterized protein</fullName>
    </submittedName>
</protein>
<reference evidence="1 2" key="1">
    <citation type="submission" date="2020-04" db="EMBL/GenBank/DDBJ databases">
        <authorList>
            <person name="Hitch T.C.A."/>
            <person name="Wylensek D."/>
            <person name="Clavel T."/>
        </authorList>
    </citation>
    <scope>NUCLEOTIDE SEQUENCE [LARGE SCALE GENOMIC DNA]</scope>
    <source>
        <strain evidence="1 2">COR2-253-APC-1A</strain>
    </source>
</reference>
<evidence type="ECO:0000313" key="1">
    <source>
        <dbReference type="EMBL" id="NMD88764.1"/>
    </source>
</evidence>
<comment type="caution">
    <text evidence="1">The sequence shown here is derived from an EMBL/GenBank/DDBJ whole genome shotgun (WGS) entry which is preliminary data.</text>
</comment>
<dbReference type="RefSeq" id="WP_168963796.1">
    <property type="nucleotide sequence ID" value="NZ_JABAEW010000058.1"/>
</dbReference>
<organism evidence="1 2">
    <name type="scientific">Victivallis vadensis</name>
    <dbReference type="NCBI Taxonomy" id="172901"/>
    <lineage>
        <taxon>Bacteria</taxon>
        <taxon>Pseudomonadati</taxon>
        <taxon>Lentisphaerota</taxon>
        <taxon>Lentisphaeria</taxon>
        <taxon>Victivallales</taxon>
        <taxon>Victivallaceae</taxon>
        <taxon>Victivallis</taxon>
    </lineage>
</organism>